<evidence type="ECO:0000256" key="17">
    <source>
        <dbReference type="ARBA" id="ARBA00076984"/>
    </source>
</evidence>
<dbReference type="Pfam" id="PF00001">
    <property type="entry name" value="7tm_1"/>
    <property type="match status" value="1"/>
</dbReference>
<evidence type="ECO:0000256" key="2">
    <source>
        <dbReference type="ARBA" id="ARBA00022475"/>
    </source>
</evidence>
<feature type="transmembrane region" description="Helical" evidence="20">
    <location>
        <begin position="18"/>
        <end position="40"/>
    </location>
</feature>
<reference evidence="22" key="1">
    <citation type="submission" date="2024-06" db="UniProtKB">
        <authorList>
            <consortium name="RefSeq"/>
        </authorList>
    </citation>
    <scope>NUCLEOTIDE SEQUENCE [LARGE SCALE GENOMIC DNA]</scope>
</reference>
<dbReference type="Proteomes" id="UP000515156">
    <property type="component" value="Chromosome 11"/>
</dbReference>
<dbReference type="FunCoup" id="A0A6P7Z9A0">
    <property type="interactions" value="804"/>
</dbReference>
<keyword evidence="8" id="KW-1015">Disulfide bond</keyword>
<evidence type="ECO:0000256" key="6">
    <source>
        <dbReference type="ARBA" id="ARBA00023040"/>
    </source>
</evidence>
<feature type="domain" description="G-protein coupled receptors family 1 profile" evidence="21">
    <location>
        <begin position="30"/>
        <end position="300"/>
    </location>
</feature>
<dbReference type="GeneID" id="115481050"/>
<evidence type="ECO:0000256" key="13">
    <source>
        <dbReference type="ARBA" id="ARBA00023289"/>
    </source>
</evidence>
<dbReference type="KEGG" id="muo:115481050"/>
<evidence type="ECO:0000256" key="18">
    <source>
        <dbReference type="ARBA" id="ARBA00079133"/>
    </source>
</evidence>
<dbReference type="InterPro" id="IPR000370">
    <property type="entry name" value="Prostglndn_IP_rcpt"/>
</dbReference>
<proteinExistence type="inferred from homology"/>
<comment type="subunit">
    <text evidence="15">Interacts (non-isoprenylated C-terminus) with PDZK1.</text>
</comment>
<keyword evidence="2" id="KW-1003">Cell membrane</keyword>
<dbReference type="GO" id="GO:0007204">
    <property type="term" value="P:positive regulation of cytosolic calcium ion concentration"/>
    <property type="evidence" value="ECO:0007669"/>
    <property type="project" value="TreeGrafter"/>
</dbReference>
<evidence type="ECO:0000256" key="11">
    <source>
        <dbReference type="ARBA" id="ARBA00023224"/>
    </source>
</evidence>
<dbReference type="CTD" id="5739"/>
<comment type="similarity">
    <text evidence="19">Belongs to the G-protein coupled receptor 1 family.</text>
</comment>
<evidence type="ECO:0000256" key="5">
    <source>
        <dbReference type="ARBA" id="ARBA00022989"/>
    </source>
</evidence>
<dbReference type="GO" id="GO:0016501">
    <property type="term" value="F:prostacyclin receptor activity"/>
    <property type="evidence" value="ECO:0007669"/>
    <property type="project" value="TreeGrafter"/>
</dbReference>
<feature type="transmembrane region" description="Helical" evidence="20">
    <location>
        <begin position="138"/>
        <end position="163"/>
    </location>
</feature>
<dbReference type="InParanoid" id="A0A6P7Z9A0"/>
<dbReference type="RefSeq" id="XP_030075902.1">
    <property type="nucleotide sequence ID" value="XM_030220042.1"/>
</dbReference>
<dbReference type="InterPro" id="IPR017452">
    <property type="entry name" value="GPCR_Rhodpsn_7TM"/>
</dbReference>
<dbReference type="SUPFAM" id="SSF81321">
    <property type="entry name" value="Family A G protein-coupled receptor-like"/>
    <property type="match status" value="1"/>
</dbReference>
<evidence type="ECO:0000313" key="22">
    <source>
        <dbReference type="Proteomes" id="UP000515156"/>
    </source>
</evidence>
<accession>A0A6P7Z9A0</accession>
<dbReference type="GO" id="GO:0007189">
    <property type="term" value="P:adenylate cyclase-activating G protein-coupled receptor signaling pathway"/>
    <property type="evidence" value="ECO:0007669"/>
    <property type="project" value="TreeGrafter"/>
</dbReference>
<keyword evidence="13" id="KW-0636">Prenylation</keyword>
<reference evidence="23" key="2">
    <citation type="submission" date="2025-08" db="UniProtKB">
        <authorList>
            <consortium name="RefSeq"/>
        </authorList>
    </citation>
    <scope>IDENTIFICATION</scope>
</reference>
<evidence type="ECO:0000256" key="8">
    <source>
        <dbReference type="ARBA" id="ARBA00023157"/>
    </source>
</evidence>
<keyword evidence="9 19" id="KW-0675">Receptor</keyword>
<comment type="subcellular location">
    <subcellularLocation>
        <location evidence="1">Cell membrane</location>
        <topology evidence="1">Multi-pass membrane protein</topology>
    </subcellularLocation>
</comment>
<dbReference type="PRINTS" id="PR00856">
    <property type="entry name" value="PRSTNOIDIPR"/>
</dbReference>
<dbReference type="PRINTS" id="PR00237">
    <property type="entry name" value="GPCRRHODOPSN"/>
</dbReference>
<dbReference type="InterPro" id="IPR000276">
    <property type="entry name" value="GPCR_Rhodpsn"/>
</dbReference>
<keyword evidence="7 20" id="KW-0472">Membrane</keyword>
<dbReference type="OrthoDB" id="5959154at2759"/>
<evidence type="ECO:0000256" key="19">
    <source>
        <dbReference type="RuleBase" id="RU000688"/>
    </source>
</evidence>
<dbReference type="PANTHER" id="PTHR11866:SF7">
    <property type="entry name" value="PROSTACYCLIN RECEPTOR"/>
    <property type="match status" value="1"/>
</dbReference>
<dbReference type="PROSITE" id="PS00237">
    <property type="entry name" value="G_PROTEIN_RECEP_F1_1"/>
    <property type="match status" value="1"/>
</dbReference>
<evidence type="ECO:0000256" key="1">
    <source>
        <dbReference type="ARBA" id="ARBA00004651"/>
    </source>
</evidence>
<dbReference type="PROSITE" id="PS50262">
    <property type="entry name" value="G_PROTEIN_RECEP_F1_2"/>
    <property type="match status" value="1"/>
</dbReference>
<keyword evidence="10" id="KW-0325">Glycoprotein</keyword>
<evidence type="ECO:0000256" key="3">
    <source>
        <dbReference type="ARBA" id="ARBA00022481"/>
    </source>
</evidence>
<dbReference type="AlphaFoldDB" id="A0A6P7Z9A0"/>
<evidence type="ECO:0000256" key="7">
    <source>
        <dbReference type="ARBA" id="ARBA00023136"/>
    </source>
</evidence>
<evidence type="ECO:0000256" key="15">
    <source>
        <dbReference type="ARBA" id="ARBA00063417"/>
    </source>
</evidence>
<dbReference type="Gene3D" id="1.20.1070.10">
    <property type="entry name" value="Rhodopsin 7-helix transmembrane proteins"/>
    <property type="match status" value="1"/>
</dbReference>
<evidence type="ECO:0000256" key="4">
    <source>
        <dbReference type="ARBA" id="ARBA00022692"/>
    </source>
</evidence>
<keyword evidence="5 20" id="KW-1133">Transmembrane helix</keyword>
<dbReference type="PRINTS" id="PR01788">
    <property type="entry name" value="PROSTANOIDR"/>
</dbReference>
<gene>
    <name evidence="23" type="primary">PTGIR</name>
</gene>
<keyword evidence="3" id="KW-0488">Methylation</keyword>
<dbReference type="PANTHER" id="PTHR11866">
    <property type="entry name" value="G-PROTEIN COUPLED RECEPTOR FAMILY 1 MEMBER"/>
    <property type="match status" value="1"/>
</dbReference>
<dbReference type="FunFam" id="1.20.1070.10:FF:000198">
    <property type="entry name" value="Prostaglandin I2 receptor"/>
    <property type="match status" value="1"/>
</dbReference>
<feature type="transmembrane region" description="Helical" evidence="20">
    <location>
        <begin position="96"/>
        <end position="117"/>
    </location>
</feature>
<protein>
    <recommendedName>
        <fullName evidence="16">Prostacyclin receptor</fullName>
    </recommendedName>
    <alternativeName>
        <fullName evidence="17">Prostaglandin I2 receptor</fullName>
    </alternativeName>
    <alternativeName>
        <fullName evidence="18">Prostanoid IP receptor</fullName>
    </alternativeName>
</protein>
<keyword evidence="4 19" id="KW-0812">Transmembrane</keyword>
<dbReference type="GO" id="GO:0006954">
    <property type="term" value="P:inflammatory response"/>
    <property type="evidence" value="ECO:0007669"/>
    <property type="project" value="TreeGrafter"/>
</dbReference>
<evidence type="ECO:0000256" key="10">
    <source>
        <dbReference type="ARBA" id="ARBA00023180"/>
    </source>
</evidence>
<evidence type="ECO:0000259" key="21">
    <source>
        <dbReference type="PROSITE" id="PS50262"/>
    </source>
</evidence>
<evidence type="ECO:0000313" key="23">
    <source>
        <dbReference type="RefSeq" id="XP_030075902.1"/>
    </source>
</evidence>
<feature type="transmembrane region" description="Helical" evidence="20">
    <location>
        <begin position="183"/>
        <end position="213"/>
    </location>
</feature>
<feature type="transmembrane region" description="Helical" evidence="20">
    <location>
        <begin position="247"/>
        <end position="266"/>
    </location>
</feature>
<dbReference type="InterPro" id="IPR008365">
    <property type="entry name" value="Prostanoid_rcpt"/>
</dbReference>
<keyword evidence="6 19" id="KW-0297">G-protein coupled receptor</keyword>
<comment type="function">
    <text evidence="14">Receptor for prostacyclin (prostaglandin I2 or PGI2). The activity of this receptor is mediated by G(s) proteins which activate adenylate cyclase.</text>
</comment>
<dbReference type="GO" id="GO:0048662">
    <property type="term" value="P:negative regulation of smooth muscle cell proliferation"/>
    <property type="evidence" value="ECO:0007669"/>
    <property type="project" value="TreeGrafter"/>
</dbReference>
<evidence type="ECO:0000256" key="20">
    <source>
        <dbReference type="SAM" id="Phobius"/>
    </source>
</evidence>
<evidence type="ECO:0000256" key="9">
    <source>
        <dbReference type="ARBA" id="ARBA00023170"/>
    </source>
</evidence>
<evidence type="ECO:0000256" key="14">
    <source>
        <dbReference type="ARBA" id="ARBA00060229"/>
    </source>
</evidence>
<feature type="transmembrane region" description="Helical" evidence="20">
    <location>
        <begin position="52"/>
        <end position="76"/>
    </location>
</feature>
<evidence type="ECO:0000256" key="16">
    <source>
        <dbReference type="ARBA" id="ARBA00071219"/>
    </source>
</evidence>
<keyword evidence="22" id="KW-1185">Reference proteome</keyword>
<sequence length="354" mass="39177">MRIACDNTTQVHETGSPVISTLMFSAGVVGNVMALAILGIHRKESRTKSSAFCILVTGLAITDLLGTSFVSPIVFVSYAHNASVLGLVGGSGLCDFFGFAMTLFGLASMLILFTMAVERCLAISHPYFYSQHDSRRAAKVALPAIYAFCIVFCSLPFLGFGNYKQYCPGTWCFIQMASKHTGVIAFSLAYATLIALLILAIFLCNGSVIISLCHMYMKQRTRRGSVNSAGRRRKSWFGQGEDEVDHLILLALMTSIFAICSLPLTIRGYINAISPIDNGVADLAAFRFSATNPIVDPWIFILFRKTVFRSLHHLLCCCFSWFHLWKDSSNLQVQESMRPENHYRATFQPPKHSC</sequence>
<organism evidence="22 23">
    <name type="scientific">Microcaecilia unicolor</name>
    <dbReference type="NCBI Taxonomy" id="1415580"/>
    <lineage>
        <taxon>Eukaryota</taxon>
        <taxon>Metazoa</taxon>
        <taxon>Chordata</taxon>
        <taxon>Craniata</taxon>
        <taxon>Vertebrata</taxon>
        <taxon>Euteleostomi</taxon>
        <taxon>Amphibia</taxon>
        <taxon>Gymnophiona</taxon>
        <taxon>Siphonopidae</taxon>
        <taxon>Microcaecilia</taxon>
    </lineage>
</organism>
<dbReference type="GO" id="GO:0005886">
    <property type="term" value="C:plasma membrane"/>
    <property type="evidence" value="ECO:0007669"/>
    <property type="project" value="UniProtKB-SubCell"/>
</dbReference>
<name>A0A6P7Z9A0_9AMPH</name>
<evidence type="ECO:0000256" key="12">
    <source>
        <dbReference type="ARBA" id="ARBA00023288"/>
    </source>
</evidence>
<keyword evidence="12" id="KW-0449">Lipoprotein</keyword>
<keyword evidence="11 19" id="KW-0807">Transducer</keyword>